<feature type="region of interest" description="Disordered" evidence="1">
    <location>
        <begin position="216"/>
        <end position="599"/>
    </location>
</feature>
<feature type="compositionally biased region" description="Basic and acidic residues" evidence="1">
    <location>
        <begin position="554"/>
        <end position="568"/>
    </location>
</feature>
<feature type="region of interest" description="Disordered" evidence="1">
    <location>
        <begin position="50"/>
        <end position="189"/>
    </location>
</feature>
<organism evidence="2 3">
    <name type="scientific">Botryobasidium botryosum (strain FD-172 SS1)</name>
    <dbReference type="NCBI Taxonomy" id="930990"/>
    <lineage>
        <taxon>Eukaryota</taxon>
        <taxon>Fungi</taxon>
        <taxon>Dikarya</taxon>
        <taxon>Basidiomycota</taxon>
        <taxon>Agaricomycotina</taxon>
        <taxon>Agaricomycetes</taxon>
        <taxon>Cantharellales</taxon>
        <taxon>Botryobasidiaceae</taxon>
        <taxon>Botryobasidium</taxon>
    </lineage>
</organism>
<feature type="compositionally biased region" description="Pro residues" evidence="1">
    <location>
        <begin position="12"/>
        <end position="30"/>
    </location>
</feature>
<sequence>MKLFKRARSTPAPSPQAPPPPSQFLPPVAPVSPLHTEQRITPLYAKFARNGSGLLDDDEPLQPPVKSATVGYGSDRGLRGDSSSSLAANNARARNGNADYEARTEEKNSRPVPQKQNSEPSYPKRAQSLASAVPSSTLRQYPSNPPPPPPPASPLAAFPPKKPITIVAPRQSAPSQSLEPKSAPAPIRDSYIGLGLSDDPVLAAIAFMSQSDAQEESVANPAQKEVKSAFKNVPSLQTANSRAAVDRQPATSARPSYPPPSLNATQFNAGKTAVSPASPSLNSVAPLSPRRKTSSNVLSESPISAAPLAPNLQTRAVEAPTTRPNHEPKYPSRSLPSPPLPQQTQPRSASLSVQQAQSDKSPAVLSPNVLRRNTEVLSSSLPATVEGKKRQETGSAFAGEKKASASASLSQGQSRAGQPSQSSALSPRAIAATLPDPPSLNTARSVSPAPYKNLFRTRELGSVSPSLTTSSTHTPSSISRSPSSDSHDTMATSLEIEPRTASSVPLRHSRAVLEAPSPNSASKQALVPSPKSSNIPLSPSIQASLIPNPPGDSTHPDDAPKQAPENRKSAWATIGKGQSHSSTVATATRQSDPVVRKLT</sequence>
<feature type="compositionally biased region" description="Polar residues" evidence="1">
    <location>
        <begin position="576"/>
        <end position="591"/>
    </location>
</feature>
<name>A0A067M8A0_BOTB1</name>
<feature type="compositionally biased region" description="Low complexity" evidence="1">
    <location>
        <begin position="394"/>
        <end position="418"/>
    </location>
</feature>
<feature type="compositionally biased region" description="Low complexity" evidence="1">
    <location>
        <begin position="80"/>
        <end position="99"/>
    </location>
</feature>
<feature type="compositionally biased region" description="Polar residues" evidence="1">
    <location>
        <begin position="349"/>
        <end position="360"/>
    </location>
</feature>
<feature type="compositionally biased region" description="Polar residues" evidence="1">
    <location>
        <begin position="262"/>
        <end position="285"/>
    </location>
</feature>
<protein>
    <submittedName>
        <fullName evidence="2">Uncharacterized protein</fullName>
    </submittedName>
</protein>
<dbReference type="EMBL" id="KL198095">
    <property type="protein sequence ID" value="KDQ08097.1"/>
    <property type="molecule type" value="Genomic_DNA"/>
</dbReference>
<reference evidence="3" key="1">
    <citation type="journal article" date="2014" name="Proc. Natl. Acad. Sci. U.S.A.">
        <title>Extensive sampling of basidiomycete genomes demonstrates inadequacy of the white-rot/brown-rot paradigm for wood decay fungi.</title>
        <authorList>
            <person name="Riley R."/>
            <person name="Salamov A.A."/>
            <person name="Brown D.W."/>
            <person name="Nagy L.G."/>
            <person name="Floudas D."/>
            <person name="Held B.W."/>
            <person name="Levasseur A."/>
            <person name="Lombard V."/>
            <person name="Morin E."/>
            <person name="Otillar R."/>
            <person name="Lindquist E.A."/>
            <person name="Sun H."/>
            <person name="LaButti K.M."/>
            <person name="Schmutz J."/>
            <person name="Jabbour D."/>
            <person name="Luo H."/>
            <person name="Baker S.E."/>
            <person name="Pisabarro A.G."/>
            <person name="Walton J.D."/>
            <person name="Blanchette R.A."/>
            <person name="Henrissat B."/>
            <person name="Martin F."/>
            <person name="Cullen D."/>
            <person name="Hibbett D.S."/>
            <person name="Grigoriev I.V."/>
        </authorList>
    </citation>
    <scope>NUCLEOTIDE SEQUENCE [LARGE SCALE GENOMIC DNA]</scope>
    <source>
        <strain evidence="3">FD-172 SS1</strain>
    </source>
</reference>
<dbReference type="HOGENOM" id="CLU_455593_0_0_1"/>
<evidence type="ECO:0000256" key="1">
    <source>
        <dbReference type="SAM" id="MobiDB-lite"/>
    </source>
</evidence>
<feature type="compositionally biased region" description="Pro residues" evidence="1">
    <location>
        <begin position="143"/>
        <end position="153"/>
    </location>
</feature>
<feature type="compositionally biased region" description="Basic and acidic residues" evidence="1">
    <location>
        <begin position="100"/>
        <end position="109"/>
    </location>
</feature>
<proteinExistence type="predicted"/>
<dbReference type="InParanoid" id="A0A067M8A0"/>
<feature type="compositionally biased region" description="Polar residues" evidence="1">
    <location>
        <begin position="128"/>
        <end position="141"/>
    </location>
</feature>
<keyword evidence="3" id="KW-1185">Reference proteome</keyword>
<feature type="compositionally biased region" description="Low complexity" evidence="1">
    <location>
        <begin position="462"/>
        <end position="484"/>
    </location>
</feature>
<dbReference type="Proteomes" id="UP000027195">
    <property type="component" value="Unassembled WGS sequence"/>
</dbReference>
<evidence type="ECO:0000313" key="2">
    <source>
        <dbReference type="EMBL" id="KDQ08097.1"/>
    </source>
</evidence>
<feature type="region of interest" description="Disordered" evidence="1">
    <location>
        <begin position="1"/>
        <end position="33"/>
    </location>
</feature>
<accession>A0A067M8A0</accession>
<feature type="compositionally biased region" description="Polar residues" evidence="1">
    <location>
        <begin position="530"/>
        <end position="545"/>
    </location>
</feature>
<evidence type="ECO:0000313" key="3">
    <source>
        <dbReference type="Proteomes" id="UP000027195"/>
    </source>
</evidence>
<gene>
    <name evidence="2" type="ORF">BOTBODRAFT_584348</name>
</gene>
<dbReference type="AlphaFoldDB" id="A0A067M8A0"/>